<evidence type="ECO:0000256" key="1">
    <source>
        <dbReference type="SAM" id="MobiDB-lite"/>
    </source>
</evidence>
<proteinExistence type="predicted"/>
<dbReference type="Pfam" id="PF12776">
    <property type="entry name" value="Myb_DNA-bind_3"/>
    <property type="match status" value="1"/>
</dbReference>
<dbReference type="Proteomes" id="UP001604336">
    <property type="component" value="Unassembled WGS sequence"/>
</dbReference>
<evidence type="ECO:0000259" key="2">
    <source>
        <dbReference type="Pfam" id="PF12776"/>
    </source>
</evidence>
<reference evidence="4" key="1">
    <citation type="submission" date="2024-07" db="EMBL/GenBank/DDBJ databases">
        <title>Two chromosome-level genome assemblies of Korean endemic species Abeliophyllum distichum and Forsythia ovata (Oleaceae).</title>
        <authorList>
            <person name="Jang H."/>
        </authorList>
    </citation>
    <scope>NUCLEOTIDE SEQUENCE [LARGE SCALE GENOMIC DNA]</scope>
</reference>
<dbReference type="PANTHER" id="PTHR47584">
    <property type="match status" value="1"/>
</dbReference>
<name>A0ABD1Q5C0_9LAMI</name>
<accession>A0ABD1Q5C0</accession>
<evidence type="ECO:0000313" key="4">
    <source>
        <dbReference type="Proteomes" id="UP001604336"/>
    </source>
</evidence>
<feature type="region of interest" description="Disordered" evidence="1">
    <location>
        <begin position="140"/>
        <end position="161"/>
    </location>
</feature>
<sequence length="265" mass="30562">MSWSDENEHTFIEILYEKVKSNALQCSTFTKDEWGKINGTMFAAKKMDYGVERLKEKWNHLRKVNKSDYKIFKREGCKHYHILGEIFSDTTATGGLGNASTHLSAMSEEERQLEDDFLNRGVHVHVENIDDDADEILKTRRREDIGTSGERKRKKPKLSKSDKLEACMAQWSSTVSLMNEETKLRTLYLKEKLSKIQGKSCNQSEFEATSLDPYSNIVCLDILNNMEGVSNKVYMEALKAFKDPDFRVSFVRMPEARRGPILELL</sequence>
<evidence type="ECO:0000313" key="3">
    <source>
        <dbReference type="EMBL" id="KAL2471393.1"/>
    </source>
</evidence>
<dbReference type="EMBL" id="JBFOLK010000012">
    <property type="protein sequence ID" value="KAL2471393.1"/>
    <property type="molecule type" value="Genomic_DNA"/>
</dbReference>
<feature type="domain" description="Myb/SANT-like" evidence="2">
    <location>
        <begin position="2"/>
        <end position="75"/>
    </location>
</feature>
<gene>
    <name evidence="3" type="ORF">Adt_39529</name>
</gene>
<comment type="caution">
    <text evidence="3">The sequence shown here is derived from an EMBL/GenBank/DDBJ whole genome shotgun (WGS) entry which is preliminary data.</text>
</comment>
<dbReference type="InterPro" id="IPR024752">
    <property type="entry name" value="Myb/SANT-like_dom"/>
</dbReference>
<dbReference type="AlphaFoldDB" id="A0ABD1Q5C0"/>
<organism evidence="3 4">
    <name type="scientific">Abeliophyllum distichum</name>
    <dbReference type="NCBI Taxonomy" id="126358"/>
    <lineage>
        <taxon>Eukaryota</taxon>
        <taxon>Viridiplantae</taxon>
        <taxon>Streptophyta</taxon>
        <taxon>Embryophyta</taxon>
        <taxon>Tracheophyta</taxon>
        <taxon>Spermatophyta</taxon>
        <taxon>Magnoliopsida</taxon>
        <taxon>eudicotyledons</taxon>
        <taxon>Gunneridae</taxon>
        <taxon>Pentapetalae</taxon>
        <taxon>asterids</taxon>
        <taxon>lamiids</taxon>
        <taxon>Lamiales</taxon>
        <taxon>Oleaceae</taxon>
        <taxon>Forsythieae</taxon>
        <taxon>Abeliophyllum</taxon>
    </lineage>
</organism>
<dbReference type="InterPro" id="IPR045026">
    <property type="entry name" value="LIMYB"/>
</dbReference>
<dbReference type="PANTHER" id="PTHR47584:SF14">
    <property type="entry name" value="L10-INTERACTING MYB DOMAIN-CONTAINING PROTEIN-LIKE"/>
    <property type="match status" value="1"/>
</dbReference>
<keyword evidence="4" id="KW-1185">Reference proteome</keyword>
<protein>
    <submittedName>
        <fullName evidence="3">Myb DNA-bind 3 domain-containing protein</fullName>
    </submittedName>
</protein>